<comment type="caution">
    <text evidence="1">The sequence shown here is derived from an EMBL/GenBank/DDBJ whole genome shotgun (WGS) entry which is preliminary data.</text>
</comment>
<accession>A0A8H7AP77</accession>
<organism evidence="1 2">
    <name type="scientific">Endocarpon pusillum</name>
    <dbReference type="NCBI Taxonomy" id="364733"/>
    <lineage>
        <taxon>Eukaryota</taxon>
        <taxon>Fungi</taxon>
        <taxon>Dikarya</taxon>
        <taxon>Ascomycota</taxon>
        <taxon>Pezizomycotina</taxon>
        <taxon>Eurotiomycetes</taxon>
        <taxon>Chaetothyriomycetidae</taxon>
        <taxon>Verrucariales</taxon>
        <taxon>Verrucariaceae</taxon>
        <taxon>Endocarpon</taxon>
    </lineage>
</organism>
<evidence type="ECO:0000313" key="2">
    <source>
        <dbReference type="Proteomes" id="UP000606974"/>
    </source>
</evidence>
<proteinExistence type="predicted"/>
<dbReference type="OrthoDB" id="2157530at2759"/>
<dbReference type="EMBL" id="JAACFV010000024">
    <property type="protein sequence ID" value="KAF7510994.1"/>
    <property type="molecule type" value="Genomic_DNA"/>
</dbReference>
<dbReference type="Proteomes" id="UP000606974">
    <property type="component" value="Unassembled WGS sequence"/>
</dbReference>
<sequence length="255" mass="29366">MLLQRTADVYENCDDEKHLHNLEIMAKLFDIRYGFNKKQKISHSKFNLLRDRSVPKELVSLITDPGMHLDLISGVDELDLKNYLLFLRRYYHLDRHIMLQMLKSGQSMRSQLHVSLKPWRQVPYANIFRAHIAICNSISATGRKMFSTTSCVRLSYEQTYSNRLLLATRRVRNSTHDICGRQLVRGVCNSRVQVGDEVILVAGNHMPLVIRRGGSGTDTVRLVSPAIVFGVMQGQAWPRLRDDWSSADLHTFRIS</sequence>
<gene>
    <name evidence="1" type="ORF">GJ744_005540</name>
</gene>
<reference evidence="1" key="1">
    <citation type="submission" date="2020-02" db="EMBL/GenBank/DDBJ databases">
        <authorList>
            <person name="Palmer J.M."/>
        </authorList>
    </citation>
    <scope>NUCLEOTIDE SEQUENCE</scope>
    <source>
        <strain evidence="1">EPUS1.4</strain>
        <tissue evidence="1">Thallus</tissue>
    </source>
</reference>
<evidence type="ECO:0000313" key="1">
    <source>
        <dbReference type="EMBL" id="KAF7510994.1"/>
    </source>
</evidence>
<keyword evidence="2" id="KW-1185">Reference proteome</keyword>
<dbReference type="AlphaFoldDB" id="A0A8H7AP77"/>
<name>A0A8H7AP77_9EURO</name>
<protein>
    <submittedName>
        <fullName evidence="1">Uncharacterized protein</fullName>
    </submittedName>
</protein>